<dbReference type="EMBL" id="CP002207">
    <property type="protein sequence ID" value="ADP32901.1"/>
    <property type="molecule type" value="Genomic_DNA"/>
</dbReference>
<name>A0ABM5LY79_BACA1</name>
<organism evidence="1 2">
    <name type="scientific">Bacillus atrophaeus (strain 1942)</name>
    <dbReference type="NCBI Taxonomy" id="720555"/>
    <lineage>
        <taxon>Bacteria</taxon>
        <taxon>Bacillati</taxon>
        <taxon>Bacillota</taxon>
        <taxon>Bacilli</taxon>
        <taxon>Bacillales</taxon>
        <taxon>Bacillaceae</taxon>
        <taxon>Bacillus</taxon>
    </lineage>
</organism>
<gene>
    <name evidence="1" type="ordered locus">BATR1942_09840</name>
</gene>
<keyword evidence="2" id="KW-1185">Reference proteome</keyword>
<dbReference type="Proteomes" id="UP000006867">
    <property type="component" value="Chromosome"/>
</dbReference>
<accession>A0ABM5LY79</accession>
<sequence>MLTQVEVGQFIDENILHSKLWDASDDAVKQKAVNQAQHTLFRYLPDVYKEGEVIPVEDVAEQVLWLLKLDDSMQRAEMGTLMITIDGIQVQLKDMDRTISPKILNYYGISSIRRKRVGSYAVPLSDTYRMGIESRTDRHSKYLYYRRD</sequence>
<evidence type="ECO:0000313" key="2">
    <source>
        <dbReference type="Proteomes" id="UP000006867"/>
    </source>
</evidence>
<protein>
    <submittedName>
        <fullName evidence="1">Uncharacterized protein</fullName>
    </submittedName>
</protein>
<reference evidence="1 2" key="1">
    <citation type="journal article" date="2011" name="Front. Microbiol.">
        <title>Genomic signatures of strain selection and enhancement in Bacillus atrophaeus var. globigii, a historical biowarfare simulant.</title>
        <authorList>
            <person name="Gibbons H.S."/>
            <person name="Broomall S.M."/>
            <person name="McNew L.A."/>
            <person name="Daligault H."/>
            <person name="Chapman C."/>
            <person name="Bruce D."/>
            <person name="Karavis M."/>
            <person name="Krepps M."/>
            <person name="McGregor P.A."/>
            <person name="Hong C."/>
            <person name="Park K.H."/>
            <person name="Akmal A."/>
            <person name="Feldman A."/>
            <person name="Lin J.S."/>
            <person name="Chang W.E."/>
            <person name="Higgs B.W."/>
            <person name="Demirev P."/>
            <person name="Lindquist J."/>
            <person name="Liem A."/>
            <person name="Fochler E."/>
            <person name="Read T.D."/>
            <person name="Tapia R."/>
            <person name="Johnson S."/>
            <person name="Bishop-Lilly K.A."/>
            <person name="Detter C."/>
            <person name="Han C."/>
            <person name="Sozhamannan S."/>
            <person name="Rosenzweig C.N."/>
            <person name="Skowronski E.W."/>
        </authorList>
    </citation>
    <scope>NUCLEOTIDE SEQUENCE [LARGE SCALE GENOMIC DNA]</scope>
    <source>
        <strain evidence="1 2">1942</strain>
    </source>
</reference>
<evidence type="ECO:0000313" key="1">
    <source>
        <dbReference type="EMBL" id="ADP32901.1"/>
    </source>
</evidence>
<proteinExistence type="predicted"/>